<keyword evidence="3" id="KW-1185">Reference proteome</keyword>
<reference evidence="2 3" key="2">
    <citation type="submission" date="2018-11" db="EMBL/GenBank/DDBJ databases">
        <authorList>
            <consortium name="Pathogen Informatics"/>
        </authorList>
    </citation>
    <scope>NUCLEOTIDE SEQUENCE [LARGE SCALE GENOMIC DNA]</scope>
</reference>
<organism evidence="4">
    <name type="scientific">Gongylonema pulchrum</name>
    <dbReference type="NCBI Taxonomy" id="637853"/>
    <lineage>
        <taxon>Eukaryota</taxon>
        <taxon>Metazoa</taxon>
        <taxon>Ecdysozoa</taxon>
        <taxon>Nematoda</taxon>
        <taxon>Chromadorea</taxon>
        <taxon>Rhabditida</taxon>
        <taxon>Spirurina</taxon>
        <taxon>Spiruromorpha</taxon>
        <taxon>Spiruroidea</taxon>
        <taxon>Gongylonematidae</taxon>
        <taxon>Gongylonema</taxon>
    </lineage>
</organism>
<reference evidence="4" key="1">
    <citation type="submission" date="2016-06" db="UniProtKB">
        <authorList>
            <consortium name="WormBaseParasite"/>
        </authorList>
    </citation>
    <scope>IDENTIFICATION</scope>
</reference>
<feature type="region of interest" description="Disordered" evidence="1">
    <location>
        <begin position="56"/>
        <end position="99"/>
    </location>
</feature>
<dbReference type="AlphaFoldDB" id="A0A183EN70"/>
<accession>A0A183EN70</accession>
<gene>
    <name evidence="2" type="ORF">GPUH_LOCUS22411</name>
</gene>
<proteinExistence type="predicted"/>
<name>A0A183EN70_9BILA</name>
<evidence type="ECO:0000313" key="2">
    <source>
        <dbReference type="EMBL" id="VDN39983.1"/>
    </source>
</evidence>
<feature type="compositionally biased region" description="Polar residues" evidence="1">
    <location>
        <begin position="70"/>
        <end position="80"/>
    </location>
</feature>
<evidence type="ECO:0000313" key="4">
    <source>
        <dbReference type="WBParaSite" id="GPUH_0002243801-mRNA-1"/>
    </source>
</evidence>
<evidence type="ECO:0000313" key="3">
    <source>
        <dbReference type="Proteomes" id="UP000271098"/>
    </source>
</evidence>
<sequence length="99" mass="10390">MGGSHVCFGSPAYRNAVNECAGPEGAAGCCARSLKLFAAVMDGPVERTWLDSSHCDGVASQNEDDHVSLRASTKGGTKQSAPKRPLLKYPGRSTDVYST</sequence>
<dbReference type="Proteomes" id="UP000271098">
    <property type="component" value="Unassembled WGS sequence"/>
</dbReference>
<dbReference type="EMBL" id="UYRT01095029">
    <property type="protein sequence ID" value="VDN39983.1"/>
    <property type="molecule type" value="Genomic_DNA"/>
</dbReference>
<dbReference type="WBParaSite" id="GPUH_0002243801-mRNA-1">
    <property type="protein sequence ID" value="GPUH_0002243801-mRNA-1"/>
    <property type="gene ID" value="GPUH_0002243801"/>
</dbReference>
<protein>
    <submittedName>
        <fullName evidence="2 4">Uncharacterized protein</fullName>
    </submittedName>
</protein>
<evidence type="ECO:0000256" key="1">
    <source>
        <dbReference type="SAM" id="MobiDB-lite"/>
    </source>
</evidence>